<feature type="active site" description="Nucleophile" evidence="4 5">
    <location>
        <position position="52"/>
    </location>
</feature>
<reference evidence="9 10" key="1">
    <citation type="submission" date="2016-09" db="EMBL/GenBank/DDBJ databases">
        <title>Rhizobium oryziradicis sp. nov., isolated from the root of rice.</title>
        <authorList>
            <person name="Zhao J."/>
            <person name="Zhang X."/>
        </authorList>
    </citation>
    <scope>NUCLEOTIDE SEQUENCE [LARGE SCALE GENOMIC DNA]</scope>
    <source>
        <strain evidence="9 10">N19</strain>
    </source>
</reference>
<feature type="binding site" evidence="4 6">
    <location>
        <position position="113"/>
    </location>
    <ligand>
        <name>substrate</name>
    </ligand>
</feature>
<dbReference type="Proteomes" id="UP000186894">
    <property type="component" value="Unassembled WGS sequence"/>
</dbReference>
<evidence type="ECO:0000256" key="7">
    <source>
        <dbReference type="RuleBase" id="RU003792"/>
    </source>
</evidence>
<keyword evidence="2 4" id="KW-0819">tRNA processing</keyword>
<dbReference type="InterPro" id="IPR020097">
    <property type="entry name" value="PsdUridine_synth_TruA_a/b_dom"/>
</dbReference>
<evidence type="ECO:0000259" key="8">
    <source>
        <dbReference type="Pfam" id="PF01416"/>
    </source>
</evidence>
<comment type="function">
    <text evidence="4">Formation of pseudouridine at positions 38, 39 and 40 in the anticodon stem and loop of transfer RNAs.</text>
</comment>
<dbReference type="InterPro" id="IPR020103">
    <property type="entry name" value="PsdUridine_synth_cat_dom_sf"/>
</dbReference>
<keyword evidence="3 4" id="KW-0413">Isomerase</keyword>
<dbReference type="Pfam" id="PF01416">
    <property type="entry name" value="PseudoU_synth_1"/>
    <property type="match status" value="2"/>
</dbReference>
<evidence type="ECO:0000256" key="5">
    <source>
        <dbReference type="PIRSR" id="PIRSR001430-1"/>
    </source>
</evidence>
<proteinExistence type="inferred from homology"/>
<dbReference type="InterPro" id="IPR001406">
    <property type="entry name" value="PsdUridine_synth_TruA"/>
</dbReference>
<dbReference type="PANTHER" id="PTHR11142">
    <property type="entry name" value="PSEUDOURIDYLATE SYNTHASE"/>
    <property type="match status" value="1"/>
</dbReference>
<comment type="catalytic activity">
    <reaction evidence="4 7">
        <text>uridine(38/39/40) in tRNA = pseudouridine(38/39/40) in tRNA</text>
        <dbReference type="Rhea" id="RHEA:22376"/>
        <dbReference type="Rhea" id="RHEA-COMP:10085"/>
        <dbReference type="Rhea" id="RHEA-COMP:10087"/>
        <dbReference type="ChEBI" id="CHEBI:65314"/>
        <dbReference type="ChEBI" id="CHEBI:65315"/>
        <dbReference type="EC" id="5.4.99.12"/>
    </reaction>
</comment>
<evidence type="ECO:0000256" key="3">
    <source>
        <dbReference type="ARBA" id="ARBA00023235"/>
    </source>
</evidence>
<dbReference type="EC" id="5.4.99.12" evidence="4"/>
<organism evidence="9 10">
    <name type="scientific">Rhizobium oryziradicis</name>
    <dbReference type="NCBI Taxonomy" id="1867956"/>
    <lineage>
        <taxon>Bacteria</taxon>
        <taxon>Pseudomonadati</taxon>
        <taxon>Pseudomonadota</taxon>
        <taxon>Alphaproteobacteria</taxon>
        <taxon>Hyphomicrobiales</taxon>
        <taxon>Rhizobiaceae</taxon>
        <taxon>Rhizobium/Agrobacterium group</taxon>
        <taxon>Rhizobium</taxon>
    </lineage>
</organism>
<comment type="caution">
    <text evidence="4">Lacks conserved residue(s) required for the propagation of feature annotation.</text>
</comment>
<dbReference type="HAMAP" id="MF_00171">
    <property type="entry name" value="TruA"/>
    <property type="match status" value="1"/>
</dbReference>
<gene>
    <name evidence="4" type="primary">truA</name>
    <name evidence="9" type="ORF">BJF95_17230</name>
</gene>
<dbReference type="PANTHER" id="PTHR11142:SF0">
    <property type="entry name" value="TRNA PSEUDOURIDINE SYNTHASE-LIKE 1"/>
    <property type="match status" value="1"/>
</dbReference>
<evidence type="ECO:0000256" key="6">
    <source>
        <dbReference type="PIRSR" id="PIRSR001430-2"/>
    </source>
</evidence>
<keyword evidence="10" id="KW-1185">Reference proteome</keyword>
<sequence>MPRYKMTVEYDGTPYVGWQRQDNGPSAQGALEAAVLSLTGETVAVRGAGRTDSGVHAKGQVTHVDLSRDWLPYKLRNALNAHLAQAHQAVSVLEVECVPDAFDARFSALKRHYLYRIIARPSRLALEANRAWWVSKPLDHEAMHEAAQMLVGKHDFTTFRSVHCQAISPVRTLDRLDVTRCGDLIEIRASAQSFLHNQIRSFAGTLKMVGEGKMTAHDVRSALEARDRKACGPVAPPEGLYFMQVDYPTDGNWRPYSNIESRGCQVQIEPDSL</sequence>
<dbReference type="GO" id="GO:0031119">
    <property type="term" value="P:tRNA pseudouridine synthesis"/>
    <property type="evidence" value="ECO:0007669"/>
    <property type="project" value="UniProtKB-UniRule"/>
</dbReference>
<comment type="caution">
    <text evidence="9">The sequence shown here is derived from an EMBL/GenBank/DDBJ whole genome shotgun (WGS) entry which is preliminary data.</text>
</comment>
<dbReference type="PIRSF" id="PIRSF001430">
    <property type="entry name" value="tRNA_psdUrid_synth"/>
    <property type="match status" value="1"/>
</dbReference>
<dbReference type="OrthoDB" id="9811823at2"/>
<dbReference type="RefSeq" id="WP_075639004.1">
    <property type="nucleotide sequence ID" value="NZ_MKIM01000025.1"/>
</dbReference>
<name>A0A1Q8ZSL5_9HYPH</name>
<dbReference type="CDD" id="cd02570">
    <property type="entry name" value="PseudoU_synth_EcTruA"/>
    <property type="match status" value="1"/>
</dbReference>
<evidence type="ECO:0000313" key="9">
    <source>
        <dbReference type="EMBL" id="OLP45090.1"/>
    </source>
</evidence>
<dbReference type="SUPFAM" id="SSF55120">
    <property type="entry name" value="Pseudouridine synthase"/>
    <property type="match status" value="1"/>
</dbReference>
<evidence type="ECO:0000313" key="10">
    <source>
        <dbReference type="Proteomes" id="UP000186894"/>
    </source>
</evidence>
<dbReference type="Gene3D" id="3.30.70.580">
    <property type="entry name" value="Pseudouridine synthase I, catalytic domain, N-terminal subdomain"/>
    <property type="match status" value="1"/>
</dbReference>
<accession>A0A1Q8ZSL5</accession>
<evidence type="ECO:0000256" key="4">
    <source>
        <dbReference type="HAMAP-Rule" id="MF_00171"/>
    </source>
</evidence>
<dbReference type="STRING" id="1867956.BJF95_17230"/>
<feature type="domain" description="Pseudouridine synthase I TruA alpha/beta" evidence="8">
    <location>
        <begin position="146"/>
        <end position="248"/>
    </location>
</feature>
<feature type="domain" description="Pseudouridine synthase I TruA alpha/beta" evidence="8">
    <location>
        <begin position="8"/>
        <end position="106"/>
    </location>
</feature>
<evidence type="ECO:0000256" key="2">
    <source>
        <dbReference type="ARBA" id="ARBA00022694"/>
    </source>
</evidence>
<protein>
    <recommendedName>
        <fullName evidence="4">tRNA pseudouridine synthase A</fullName>
        <ecNumber evidence="4">5.4.99.12</ecNumber>
    </recommendedName>
    <alternativeName>
        <fullName evidence="4">tRNA pseudouridine(38-40) synthase</fullName>
    </alternativeName>
    <alternativeName>
        <fullName evidence="4">tRNA pseudouridylate synthase I</fullName>
    </alternativeName>
    <alternativeName>
        <fullName evidence="4">tRNA-uridine isomerase I</fullName>
    </alternativeName>
</protein>
<evidence type="ECO:0000256" key="1">
    <source>
        <dbReference type="ARBA" id="ARBA00009375"/>
    </source>
</evidence>
<dbReference type="NCBIfam" id="TIGR00071">
    <property type="entry name" value="hisT_truA"/>
    <property type="match status" value="1"/>
</dbReference>
<dbReference type="EMBL" id="MKIM01000025">
    <property type="protein sequence ID" value="OLP45090.1"/>
    <property type="molecule type" value="Genomic_DNA"/>
</dbReference>
<dbReference type="GO" id="GO:0003723">
    <property type="term" value="F:RNA binding"/>
    <property type="evidence" value="ECO:0007669"/>
    <property type="project" value="InterPro"/>
</dbReference>
<dbReference type="Gene3D" id="3.30.70.660">
    <property type="entry name" value="Pseudouridine synthase I, catalytic domain, C-terminal subdomain"/>
    <property type="match status" value="1"/>
</dbReference>
<dbReference type="AlphaFoldDB" id="A0A1Q8ZSL5"/>
<comment type="similarity">
    <text evidence="1 4 7">Belongs to the tRNA pseudouridine synthase TruA family.</text>
</comment>
<dbReference type="InterPro" id="IPR020095">
    <property type="entry name" value="PsdUridine_synth_TruA_C"/>
</dbReference>
<dbReference type="InterPro" id="IPR020094">
    <property type="entry name" value="TruA/RsuA/RluB/E/F_N"/>
</dbReference>
<dbReference type="FunFam" id="3.30.70.580:FF:000001">
    <property type="entry name" value="tRNA pseudouridine synthase A"/>
    <property type="match status" value="1"/>
</dbReference>
<comment type="subunit">
    <text evidence="4">Homodimer.</text>
</comment>
<dbReference type="GO" id="GO:0160147">
    <property type="term" value="F:tRNA pseudouridine(38-40) synthase activity"/>
    <property type="evidence" value="ECO:0007669"/>
    <property type="project" value="UniProtKB-EC"/>
</dbReference>